<feature type="non-terminal residue" evidence="3">
    <location>
        <position position="1"/>
    </location>
</feature>
<dbReference type="PANTHER" id="PTHR46791:SF5">
    <property type="entry name" value="CLR5 DOMAIN-CONTAINING PROTEIN-RELATED"/>
    <property type="match status" value="1"/>
</dbReference>
<feature type="region of interest" description="Disordered" evidence="1">
    <location>
        <begin position="97"/>
        <end position="124"/>
    </location>
</feature>
<dbReference type="PANTHER" id="PTHR46791">
    <property type="entry name" value="EXPRESSED PROTEIN"/>
    <property type="match status" value="1"/>
</dbReference>
<feature type="domain" description="Integrase core" evidence="2">
    <location>
        <begin position="1"/>
        <end position="85"/>
    </location>
</feature>
<dbReference type="AlphaFoldDB" id="A0AAD6YV41"/>
<keyword evidence="4" id="KW-1185">Reference proteome</keyword>
<dbReference type="EMBL" id="JARJCW010000001">
    <property type="protein sequence ID" value="KAJ7230175.1"/>
    <property type="molecule type" value="Genomic_DNA"/>
</dbReference>
<comment type="caution">
    <text evidence="3">The sequence shown here is derived from an EMBL/GenBank/DDBJ whole genome shotgun (WGS) entry which is preliminary data.</text>
</comment>
<proteinExistence type="predicted"/>
<reference evidence="3" key="1">
    <citation type="submission" date="2023-03" db="EMBL/GenBank/DDBJ databases">
        <title>Massive genome expansion in bonnet fungi (Mycena s.s.) driven by repeated elements and novel gene families across ecological guilds.</title>
        <authorList>
            <consortium name="Lawrence Berkeley National Laboratory"/>
            <person name="Harder C.B."/>
            <person name="Miyauchi S."/>
            <person name="Viragh M."/>
            <person name="Kuo A."/>
            <person name="Thoen E."/>
            <person name="Andreopoulos B."/>
            <person name="Lu D."/>
            <person name="Skrede I."/>
            <person name="Drula E."/>
            <person name="Henrissat B."/>
            <person name="Morin E."/>
            <person name="Kohler A."/>
            <person name="Barry K."/>
            <person name="LaButti K."/>
            <person name="Morin E."/>
            <person name="Salamov A."/>
            <person name="Lipzen A."/>
            <person name="Mereny Z."/>
            <person name="Hegedus B."/>
            <person name="Baldrian P."/>
            <person name="Stursova M."/>
            <person name="Weitz H."/>
            <person name="Taylor A."/>
            <person name="Grigoriev I.V."/>
            <person name="Nagy L.G."/>
            <person name="Martin F."/>
            <person name="Kauserud H."/>
        </authorList>
    </citation>
    <scope>NUCLEOTIDE SEQUENCE</scope>
    <source>
        <strain evidence="3">9144</strain>
    </source>
</reference>
<feature type="compositionally biased region" description="Acidic residues" evidence="1">
    <location>
        <begin position="101"/>
        <end position="114"/>
    </location>
</feature>
<accession>A0AAD6YV41</accession>
<dbReference type="Pfam" id="PF24764">
    <property type="entry name" value="rva_4"/>
    <property type="match status" value="1"/>
</dbReference>
<dbReference type="Proteomes" id="UP001219525">
    <property type="component" value="Unassembled WGS sequence"/>
</dbReference>
<evidence type="ECO:0000313" key="4">
    <source>
        <dbReference type="Proteomes" id="UP001219525"/>
    </source>
</evidence>
<name>A0AAD6YV41_9AGAR</name>
<dbReference type="InterPro" id="IPR058913">
    <property type="entry name" value="Integrase_dom_put"/>
</dbReference>
<evidence type="ECO:0000256" key="1">
    <source>
        <dbReference type="SAM" id="MobiDB-lite"/>
    </source>
</evidence>
<organism evidence="3 4">
    <name type="scientific">Mycena pura</name>
    <dbReference type="NCBI Taxonomy" id="153505"/>
    <lineage>
        <taxon>Eukaryota</taxon>
        <taxon>Fungi</taxon>
        <taxon>Dikarya</taxon>
        <taxon>Basidiomycota</taxon>
        <taxon>Agaricomycotina</taxon>
        <taxon>Agaricomycetes</taxon>
        <taxon>Agaricomycetidae</taxon>
        <taxon>Agaricales</taxon>
        <taxon>Marasmiineae</taxon>
        <taxon>Mycenaceae</taxon>
        <taxon>Mycena</taxon>
    </lineage>
</organism>
<gene>
    <name evidence="3" type="ORF">GGX14DRAFT_344677</name>
</gene>
<protein>
    <recommendedName>
        <fullName evidence="2">Integrase core domain-containing protein</fullName>
    </recommendedName>
</protein>
<evidence type="ECO:0000259" key="2">
    <source>
        <dbReference type="Pfam" id="PF24764"/>
    </source>
</evidence>
<evidence type="ECO:0000313" key="3">
    <source>
        <dbReference type="EMBL" id="KAJ7230175.1"/>
    </source>
</evidence>
<sequence>GRSTQNIRMERNWRDVRRDTIQLFREIFQHFEANGLLDMGNAIQRVCLFLVFLPRIQASLDETRHSWNLHKMRTEHFKSPLAMYELSRTKAIRAGYWPNPGDDEEVAADPDYGVDGEAPAPPRR</sequence>